<dbReference type="Proteomes" id="UP001291623">
    <property type="component" value="Unassembled WGS sequence"/>
</dbReference>
<proteinExistence type="predicted"/>
<protein>
    <submittedName>
        <fullName evidence="1">Uncharacterized protein</fullName>
    </submittedName>
</protein>
<gene>
    <name evidence="1" type="ORF">RND71_001187</name>
</gene>
<name>A0AAE1T0W0_9SOLA</name>
<evidence type="ECO:0000313" key="2">
    <source>
        <dbReference type="Proteomes" id="UP001291623"/>
    </source>
</evidence>
<comment type="caution">
    <text evidence="1">The sequence shown here is derived from an EMBL/GenBank/DDBJ whole genome shotgun (WGS) entry which is preliminary data.</text>
</comment>
<accession>A0AAE1T0W0</accession>
<organism evidence="1 2">
    <name type="scientific">Anisodus tanguticus</name>
    <dbReference type="NCBI Taxonomy" id="243964"/>
    <lineage>
        <taxon>Eukaryota</taxon>
        <taxon>Viridiplantae</taxon>
        <taxon>Streptophyta</taxon>
        <taxon>Embryophyta</taxon>
        <taxon>Tracheophyta</taxon>
        <taxon>Spermatophyta</taxon>
        <taxon>Magnoliopsida</taxon>
        <taxon>eudicotyledons</taxon>
        <taxon>Gunneridae</taxon>
        <taxon>Pentapetalae</taxon>
        <taxon>asterids</taxon>
        <taxon>lamiids</taxon>
        <taxon>Solanales</taxon>
        <taxon>Solanaceae</taxon>
        <taxon>Solanoideae</taxon>
        <taxon>Hyoscyameae</taxon>
        <taxon>Anisodus</taxon>
    </lineage>
</organism>
<reference evidence="1" key="1">
    <citation type="submission" date="2023-12" db="EMBL/GenBank/DDBJ databases">
        <title>Genome assembly of Anisodus tanguticus.</title>
        <authorList>
            <person name="Wang Y.-J."/>
        </authorList>
    </citation>
    <scope>NUCLEOTIDE SEQUENCE</scope>
    <source>
        <strain evidence="1">KB-2021</strain>
        <tissue evidence="1">Leaf</tissue>
    </source>
</reference>
<keyword evidence="2" id="KW-1185">Reference proteome</keyword>
<dbReference type="EMBL" id="JAVYJV010000001">
    <property type="protein sequence ID" value="KAK4379325.1"/>
    <property type="molecule type" value="Genomic_DNA"/>
</dbReference>
<dbReference type="AlphaFoldDB" id="A0AAE1T0W0"/>
<sequence length="223" mass="24974">MWSVSVCVQRINATRLTPSFGLAGIEPTLQHARAAFSAQALPQGICPGGRYTLKGFEPATLGYMQEPFTSKLKLFGFFFILCDHMVLDHSWCSKVDASDARTLDARDKYDFFGAPKLRILKVKVQNLSGQIWAETVSHIRQYTHAARNKFAVDGLPVAFPASTSRPVTSQHLYRPSYKMVFSIIVETVVEQRRIAKKNHRKPPFVAGTMVVAATILDQDSQKR</sequence>
<evidence type="ECO:0000313" key="1">
    <source>
        <dbReference type="EMBL" id="KAK4379325.1"/>
    </source>
</evidence>